<keyword evidence="3" id="KW-0812">Transmembrane</keyword>
<feature type="transmembrane region" description="Helical" evidence="3">
    <location>
        <begin position="6"/>
        <end position="29"/>
    </location>
</feature>
<evidence type="ECO:0000313" key="5">
    <source>
        <dbReference type="Proteomes" id="UP001157974"/>
    </source>
</evidence>
<keyword evidence="1" id="KW-0175">Coiled coil</keyword>
<feature type="region of interest" description="Disordered" evidence="2">
    <location>
        <begin position="211"/>
        <end position="252"/>
    </location>
</feature>
<keyword evidence="3" id="KW-0472">Membrane</keyword>
<sequence length="252" mass="27855">MSVYEGLIGFGVVDVFLAIVFCTVVFVALRARRSLRWKVEILEAEARALSNRLTAAEQGSIRHSDRAAVLADENRKLASVVQELENEKHLWEAWEEAQNRTNVTAETHNLNKRDRTPIGDSALLREAEQRLNRANFDSMSSIDERSIVHVERGVIPVNEKETSSVEGELFESEEFLAFGNSAQIVDRHGSGLPGMGILLNDTKKPGTVPFLEPNMHAAPSSGQQGGPSAPEQPLPLSAFHQRSSAARTRNVY</sequence>
<protein>
    <submittedName>
        <fullName evidence="4">Uncharacterized protein</fullName>
    </submittedName>
</protein>
<comment type="caution">
    <text evidence="4">The sequence shown here is derived from an EMBL/GenBank/DDBJ whole genome shotgun (WGS) entry which is preliminary data.</text>
</comment>
<name>A0AAV8UPW6_9RHOD</name>
<evidence type="ECO:0000256" key="1">
    <source>
        <dbReference type="SAM" id="Coils"/>
    </source>
</evidence>
<organism evidence="4 5">
    <name type="scientific">Rhodosorus marinus</name>
    <dbReference type="NCBI Taxonomy" id="101924"/>
    <lineage>
        <taxon>Eukaryota</taxon>
        <taxon>Rhodophyta</taxon>
        <taxon>Stylonematophyceae</taxon>
        <taxon>Stylonematales</taxon>
        <taxon>Stylonemataceae</taxon>
        <taxon>Rhodosorus</taxon>
    </lineage>
</organism>
<keyword evidence="3" id="KW-1133">Transmembrane helix</keyword>
<dbReference type="EMBL" id="JAMWBK010000007">
    <property type="protein sequence ID" value="KAJ8903172.1"/>
    <property type="molecule type" value="Genomic_DNA"/>
</dbReference>
<proteinExistence type="predicted"/>
<dbReference type="Proteomes" id="UP001157974">
    <property type="component" value="Unassembled WGS sequence"/>
</dbReference>
<gene>
    <name evidence="4" type="ORF">NDN08_004282</name>
</gene>
<reference evidence="4 5" key="1">
    <citation type="journal article" date="2023" name="Nat. Commun.">
        <title>Origin of minicircular mitochondrial genomes in red algae.</title>
        <authorList>
            <person name="Lee Y."/>
            <person name="Cho C.H."/>
            <person name="Lee Y.M."/>
            <person name="Park S.I."/>
            <person name="Yang J.H."/>
            <person name="West J.A."/>
            <person name="Bhattacharya D."/>
            <person name="Yoon H.S."/>
        </authorList>
    </citation>
    <scope>NUCLEOTIDE SEQUENCE [LARGE SCALE GENOMIC DNA]</scope>
    <source>
        <strain evidence="4 5">CCMP1338</strain>
        <tissue evidence="4">Whole cell</tissue>
    </source>
</reference>
<evidence type="ECO:0000256" key="3">
    <source>
        <dbReference type="SAM" id="Phobius"/>
    </source>
</evidence>
<feature type="compositionally biased region" description="Polar residues" evidence="2">
    <location>
        <begin position="240"/>
        <end position="252"/>
    </location>
</feature>
<accession>A0AAV8UPW6</accession>
<evidence type="ECO:0000313" key="4">
    <source>
        <dbReference type="EMBL" id="KAJ8903172.1"/>
    </source>
</evidence>
<keyword evidence="5" id="KW-1185">Reference proteome</keyword>
<dbReference type="AlphaFoldDB" id="A0AAV8UPW6"/>
<feature type="coiled-coil region" evidence="1">
    <location>
        <begin position="32"/>
        <end position="90"/>
    </location>
</feature>
<evidence type="ECO:0000256" key="2">
    <source>
        <dbReference type="SAM" id="MobiDB-lite"/>
    </source>
</evidence>